<evidence type="ECO:0000313" key="1">
    <source>
        <dbReference type="EMBL" id="KAG6970114.1"/>
    </source>
</evidence>
<reference evidence="1" key="1">
    <citation type="submission" date="2021-01" db="EMBL/GenBank/DDBJ databases">
        <title>Phytophthora aleatoria, a newly-described species from Pinus radiata is distinct from Phytophthora cactorum isolates based on comparative genomics.</title>
        <authorList>
            <person name="Mcdougal R."/>
            <person name="Panda P."/>
            <person name="Williams N."/>
            <person name="Studholme D.J."/>
        </authorList>
    </citation>
    <scope>NUCLEOTIDE SEQUENCE</scope>
    <source>
        <strain evidence="1">NZFS 4037</strain>
    </source>
</reference>
<accession>A0A8J5J1C9</accession>
<name>A0A8J5J1C9_9STRA</name>
<dbReference type="EMBL" id="JAENGY010000191">
    <property type="protein sequence ID" value="KAG6970114.1"/>
    <property type="molecule type" value="Genomic_DNA"/>
</dbReference>
<protein>
    <submittedName>
        <fullName evidence="1">Uncharacterized protein</fullName>
    </submittedName>
</protein>
<organism evidence="1 2">
    <name type="scientific">Phytophthora aleatoria</name>
    <dbReference type="NCBI Taxonomy" id="2496075"/>
    <lineage>
        <taxon>Eukaryota</taxon>
        <taxon>Sar</taxon>
        <taxon>Stramenopiles</taxon>
        <taxon>Oomycota</taxon>
        <taxon>Peronosporomycetes</taxon>
        <taxon>Peronosporales</taxon>
        <taxon>Peronosporaceae</taxon>
        <taxon>Phytophthora</taxon>
    </lineage>
</organism>
<keyword evidence="2" id="KW-1185">Reference proteome</keyword>
<comment type="caution">
    <text evidence="1">The sequence shown here is derived from an EMBL/GenBank/DDBJ whole genome shotgun (WGS) entry which is preliminary data.</text>
</comment>
<dbReference type="AlphaFoldDB" id="A0A8J5J1C9"/>
<proteinExistence type="predicted"/>
<dbReference type="Proteomes" id="UP000709295">
    <property type="component" value="Unassembled WGS sequence"/>
</dbReference>
<gene>
    <name evidence="1" type="ORF">JG688_00005035</name>
</gene>
<evidence type="ECO:0000313" key="2">
    <source>
        <dbReference type="Proteomes" id="UP000709295"/>
    </source>
</evidence>
<sequence length="70" mass="8187">MATKIPWVSEKAKFVRETSKFRNWIEPDPGAEFSADVSMGLQDIDHTLYERPAGHYRRVRCTPALFNRYV</sequence>